<sequence length="681" mass="78820">MASRRGADRRGSFVGVAAMQGRRMSLIESTAQFVQQLSTGNHSLAVPFNYGYAAMTAAGFAFLLYFIPFLLLVGVGFLLTLLYFAVDFLRKWDPNWKLKVALKQYAMTKLFYIVGCYYSWYYHKKSFDVRKWQEETLQNFLKINADTDYSKDHKLASVNNSSDFTRMHPLTKFSHYAPYIERMKNGEKNVLTASEPVFFGTTSGTTGVPAVLPFTKWMMKQHLGLYGLFSFNAERYLPWEKSHRLRPLFKLNYTHPGVLKPTKVPGVDIGPITSNPMWKRMGEIFTSPSTAFQIADLTVGTYVQLMFALKYRDLGAMDGTFASNVYFVFKRMEEEWPSLVQDIRMGKFNKNLDIPQDIRQKLEDQMEPDPMRADELEEEFEKGMDDIAHRIWPELKFVLCITTGPFAIYYQYLRKKYIRGPEIIIYSMVFAATEGFFGFNFWPHSSVPRYGLLPHINFYEFVPVELINEAEPQTVLMDQVQLGKEYELVVTTGVNLNRYRMGDVVRVVSFYNQVPIVEFRQRTGGNLSVRGEKVSEILIYEGLVEAVRDFEPKLERVVDYTCCENVMLDVAGYTVNNSGARHILFVEFGTSITDEGELKQIVLEFTEKYDNWMRSKHPSYQKHRTSTNIEMCRIFPLKQGAFNRLREFILKTTPISAVQLKIPRILSKKEMVLFLINESIL</sequence>
<evidence type="ECO:0000313" key="5">
    <source>
        <dbReference type="Proteomes" id="UP000186922"/>
    </source>
</evidence>
<feature type="transmembrane region" description="Helical" evidence="1">
    <location>
        <begin position="105"/>
        <end position="122"/>
    </location>
</feature>
<dbReference type="InterPro" id="IPR055377">
    <property type="entry name" value="GH3_M"/>
</dbReference>
<comment type="caution">
    <text evidence="4">The sequence shown here is derived from an EMBL/GenBank/DDBJ whole genome shotgun (WGS) entry which is preliminary data.</text>
</comment>
<dbReference type="EMBL" id="BDGG01000002">
    <property type="protein sequence ID" value="GAU92307.1"/>
    <property type="molecule type" value="Genomic_DNA"/>
</dbReference>
<dbReference type="PANTHER" id="PTHR31901:SF9">
    <property type="entry name" value="GH3 DOMAIN-CONTAINING PROTEIN"/>
    <property type="match status" value="1"/>
</dbReference>
<evidence type="ECO:0000259" key="3">
    <source>
        <dbReference type="Pfam" id="PF23572"/>
    </source>
</evidence>
<dbReference type="GO" id="GO:0005737">
    <property type="term" value="C:cytoplasm"/>
    <property type="evidence" value="ECO:0007669"/>
    <property type="project" value="TreeGrafter"/>
</dbReference>
<proteinExistence type="predicted"/>
<dbReference type="Pfam" id="PF03321">
    <property type="entry name" value="GH3"/>
    <property type="match status" value="1"/>
</dbReference>
<dbReference type="InterPro" id="IPR004993">
    <property type="entry name" value="GH3"/>
</dbReference>
<keyword evidence="1" id="KW-0472">Membrane</keyword>
<name>A0A1D1UYC2_RAMVA</name>
<dbReference type="AlphaFoldDB" id="A0A1D1UYC2"/>
<dbReference type="Pfam" id="PF23572">
    <property type="entry name" value="GH3_C"/>
    <property type="match status" value="1"/>
</dbReference>
<keyword evidence="1" id="KW-0812">Transmembrane</keyword>
<evidence type="ECO:0000313" key="4">
    <source>
        <dbReference type="EMBL" id="GAU92307.1"/>
    </source>
</evidence>
<evidence type="ECO:0000256" key="1">
    <source>
        <dbReference type="SAM" id="Phobius"/>
    </source>
</evidence>
<protein>
    <submittedName>
        <fullName evidence="4">Uncharacterized protein</fullName>
    </submittedName>
</protein>
<dbReference type="InterPro" id="IPR055378">
    <property type="entry name" value="GH3_C"/>
</dbReference>
<organism evidence="4 5">
    <name type="scientific">Ramazzottius varieornatus</name>
    <name type="common">Water bear</name>
    <name type="synonym">Tardigrade</name>
    <dbReference type="NCBI Taxonomy" id="947166"/>
    <lineage>
        <taxon>Eukaryota</taxon>
        <taxon>Metazoa</taxon>
        <taxon>Ecdysozoa</taxon>
        <taxon>Tardigrada</taxon>
        <taxon>Eutardigrada</taxon>
        <taxon>Parachela</taxon>
        <taxon>Hypsibioidea</taxon>
        <taxon>Ramazzottiidae</taxon>
        <taxon>Ramazzottius</taxon>
    </lineage>
</organism>
<feature type="transmembrane region" description="Helical" evidence="1">
    <location>
        <begin position="62"/>
        <end position="85"/>
    </location>
</feature>
<feature type="domain" description="GH3 C-terminal" evidence="3">
    <location>
        <begin position="554"/>
        <end position="669"/>
    </location>
</feature>
<accession>A0A1D1UYC2</accession>
<reference evidence="4 5" key="1">
    <citation type="journal article" date="2016" name="Nat. Commun.">
        <title>Extremotolerant tardigrade genome and improved radiotolerance of human cultured cells by tardigrade-unique protein.</title>
        <authorList>
            <person name="Hashimoto T."/>
            <person name="Horikawa D.D."/>
            <person name="Saito Y."/>
            <person name="Kuwahara H."/>
            <person name="Kozuka-Hata H."/>
            <person name="Shin-I T."/>
            <person name="Minakuchi Y."/>
            <person name="Ohishi K."/>
            <person name="Motoyama A."/>
            <person name="Aizu T."/>
            <person name="Enomoto A."/>
            <person name="Kondo K."/>
            <person name="Tanaka S."/>
            <person name="Hara Y."/>
            <person name="Koshikawa S."/>
            <person name="Sagara H."/>
            <person name="Miura T."/>
            <person name="Yokobori S."/>
            <person name="Miyagawa K."/>
            <person name="Suzuki Y."/>
            <person name="Kubo T."/>
            <person name="Oyama M."/>
            <person name="Kohara Y."/>
            <person name="Fujiyama A."/>
            <person name="Arakawa K."/>
            <person name="Katayama T."/>
            <person name="Toyoda A."/>
            <person name="Kunieda T."/>
        </authorList>
    </citation>
    <scope>NUCLEOTIDE SEQUENCE [LARGE SCALE GENOMIC DNA]</scope>
    <source>
        <strain evidence="4 5">YOKOZUNA-1</strain>
    </source>
</reference>
<dbReference type="GO" id="GO:0016881">
    <property type="term" value="F:acid-amino acid ligase activity"/>
    <property type="evidence" value="ECO:0007669"/>
    <property type="project" value="TreeGrafter"/>
</dbReference>
<feature type="domain" description="GH3 middle" evidence="2">
    <location>
        <begin position="452"/>
        <end position="522"/>
    </location>
</feature>
<dbReference type="Proteomes" id="UP000186922">
    <property type="component" value="Unassembled WGS sequence"/>
</dbReference>
<keyword evidence="5" id="KW-1185">Reference proteome</keyword>
<gene>
    <name evidence="4" type="primary">RvY_04403-1</name>
    <name evidence="4" type="synonym">RvY_04403.1</name>
    <name evidence="4" type="ORF">RvY_04403</name>
</gene>
<feature type="transmembrane region" description="Helical" evidence="1">
    <location>
        <begin position="423"/>
        <end position="442"/>
    </location>
</feature>
<dbReference type="OrthoDB" id="10261911at2759"/>
<dbReference type="PANTHER" id="PTHR31901">
    <property type="entry name" value="GH3 DOMAIN-CONTAINING PROTEIN"/>
    <property type="match status" value="1"/>
</dbReference>
<dbReference type="Pfam" id="PF23571">
    <property type="entry name" value="GH3_M"/>
    <property type="match status" value="1"/>
</dbReference>
<evidence type="ECO:0000259" key="2">
    <source>
        <dbReference type="Pfam" id="PF23571"/>
    </source>
</evidence>
<keyword evidence="1" id="KW-1133">Transmembrane helix</keyword>